<proteinExistence type="predicted"/>
<dbReference type="PANTHER" id="PTHR43031">
    <property type="entry name" value="FAD-DEPENDENT OXIDOREDUCTASE"/>
    <property type="match status" value="1"/>
</dbReference>
<dbReference type="Proteomes" id="UP000198775">
    <property type="component" value="Unassembled WGS sequence"/>
</dbReference>
<dbReference type="Gene3D" id="3.40.250.10">
    <property type="entry name" value="Rhodanese-like domain"/>
    <property type="match status" value="1"/>
</dbReference>
<dbReference type="InterPro" id="IPR050229">
    <property type="entry name" value="GlpE_sulfurtransferase"/>
</dbReference>
<protein>
    <submittedName>
        <fullName evidence="2">Rhodanese-related sulfurtransferase</fullName>
    </submittedName>
</protein>
<dbReference type="RefSeq" id="WP_092662553.1">
    <property type="nucleotide sequence ID" value="NZ_FOCX01000020.1"/>
</dbReference>
<dbReference type="SMART" id="SM00450">
    <property type="entry name" value="RHOD"/>
    <property type="match status" value="1"/>
</dbReference>
<evidence type="ECO:0000313" key="3">
    <source>
        <dbReference type="Proteomes" id="UP000198775"/>
    </source>
</evidence>
<dbReference type="EMBL" id="FOCX01000020">
    <property type="protein sequence ID" value="SEO82160.1"/>
    <property type="molecule type" value="Genomic_DNA"/>
</dbReference>
<gene>
    <name evidence="2" type="ORF">SAMN05216388_102037</name>
</gene>
<dbReference type="CDD" id="cd00158">
    <property type="entry name" value="RHOD"/>
    <property type="match status" value="1"/>
</dbReference>
<dbReference type="GO" id="GO:0016740">
    <property type="term" value="F:transferase activity"/>
    <property type="evidence" value="ECO:0007669"/>
    <property type="project" value="UniProtKB-KW"/>
</dbReference>
<dbReference type="PANTHER" id="PTHR43031:SF1">
    <property type="entry name" value="PYRIDINE NUCLEOTIDE-DISULPHIDE OXIDOREDUCTASE"/>
    <property type="match status" value="1"/>
</dbReference>
<evidence type="ECO:0000313" key="2">
    <source>
        <dbReference type="EMBL" id="SEO82160.1"/>
    </source>
</evidence>
<feature type="domain" description="Rhodanese" evidence="1">
    <location>
        <begin position="19"/>
        <end position="111"/>
    </location>
</feature>
<dbReference type="Pfam" id="PF00581">
    <property type="entry name" value="Rhodanese"/>
    <property type="match status" value="1"/>
</dbReference>
<organism evidence="2 3">
    <name type="scientific">Halorientalis persicus</name>
    <dbReference type="NCBI Taxonomy" id="1367881"/>
    <lineage>
        <taxon>Archaea</taxon>
        <taxon>Methanobacteriati</taxon>
        <taxon>Methanobacteriota</taxon>
        <taxon>Stenosarchaea group</taxon>
        <taxon>Halobacteria</taxon>
        <taxon>Halobacteriales</taxon>
        <taxon>Haloarculaceae</taxon>
        <taxon>Halorientalis</taxon>
    </lineage>
</organism>
<dbReference type="OrthoDB" id="3168at2157"/>
<keyword evidence="2" id="KW-0808">Transferase</keyword>
<keyword evidence="3" id="KW-1185">Reference proteome</keyword>
<dbReference type="InterPro" id="IPR036873">
    <property type="entry name" value="Rhodanese-like_dom_sf"/>
</dbReference>
<dbReference type="SUPFAM" id="SSF52821">
    <property type="entry name" value="Rhodanese/Cell cycle control phosphatase"/>
    <property type="match status" value="1"/>
</dbReference>
<evidence type="ECO:0000259" key="1">
    <source>
        <dbReference type="PROSITE" id="PS50206"/>
    </source>
</evidence>
<name>A0A1H8STS3_9EURY</name>
<sequence>MSNTEIEVAEVARRIGADDAADLFVLDVRTERDYAQRRIPDSTNVPVYEDLLQYEYSTLETHLDELPENEEIAVVCKAGVTSARAAEFLRANGFEAKSVRNGMRAWQRLDHELQ</sequence>
<accession>A0A1H8STS3</accession>
<dbReference type="AlphaFoldDB" id="A0A1H8STS3"/>
<dbReference type="PROSITE" id="PS50206">
    <property type="entry name" value="RHODANESE_3"/>
    <property type="match status" value="1"/>
</dbReference>
<reference evidence="3" key="1">
    <citation type="submission" date="2016-10" db="EMBL/GenBank/DDBJ databases">
        <authorList>
            <person name="Varghese N."/>
            <person name="Submissions S."/>
        </authorList>
    </citation>
    <scope>NUCLEOTIDE SEQUENCE [LARGE SCALE GENOMIC DNA]</scope>
    <source>
        <strain evidence="3">IBRC-M 10043</strain>
    </source>
</reference>
<dbReference type="InterPro" id="IPR001763">
    <property type="entry name" value="Rhodanese-like_dom"/>
</dbReference>